<dbReference type="EMBL" id="DS985216">
    <property type="protein sequence ID" value="EEY17181.1"/>
    <property type="molecule type" value="Genomic_DNA"/>
</dbReference>
<sequence length="96" mass="10923">MDRRTDPTLLDDYSMETRGPIAEVRRWREDLDEEGPALRLSRDCGLLERRLIGALGLLTNRGGMIRDLGFWYGRGSMMGRHGGQHGQARADSMGRY</sequence>
<organism evidence="2">
    <name type="scientific">Verticillium alfalfae (strain VaMs.102 / ATCC MYA-4576 / FGSC 10136)</name>
    <name type="common">Verticillium wilt of alfalfa</name>
    <name type="synonym">Verticillium albo-atrum</name>
    <dbReference type="NCBI Taxonomy" id="526221"/>
    <lineage>
        <taxon>Eukaryota</taxon>
        <taxon>Fungi</taxon>
        <taxon>Dikarya</taxon>
        <taxon>Ascomycota</taxon>
        <taxon>Pezizomycotina</taxon>
        <taxon>Sordariomycetes</taxon>
        <taxon>Hypocreomycetidae</taxon>
        <taxon>Glomerellales</taxon>
        <taxon>Plectosphaerellaceae</taxon>
        <taxon>Verticillium</taxon>
    </lineage>
</organism>
<accession>C9SDR1</accession>
<dbReference type="KEGG" id="val:VDBG_03290"/>
<dbReference type="HOGENOM" id="CLU_2361329_0_0_1"/>
<dbReference type="Proteomes" id="UP000008698">
    <property type="component" value="Unassembled WGS sequence"/>
</dbReference>
<dbReference type="AlphaFoldDB" id="C9SDR1"/>
<evidence type="ECO:0000313" key="2">
    <source>
        <dbReference type="Proteomes" id="UP000008698"/>
    </source>
</evidence>
<gene>
    <name evidence="1" type="ORF">VDBG_03290</name>
</gene>
<proteinExistence type="predicted"/>
<dbReference type="RefSeq" id="XP_003007151.1">
    <property type="nucleotide sequence ID" value="XM_003007105.1"/>
</dbReference>
<keyword evidence="2" id="KW-1185">Reference proteome</keyword>
<reference evidence="2" key="1">
    <citation type="journal article" date="2011" name="PLoS Pathog.">
        <title>Comparative genomics yields insights into niche adaptation of plant vascular wilt pathogens.</title>
        <authorList>
            <person name="Klosterman S.J."/>
            <person name="Subbarao K.V."/>
            <person name="Kang S."/>
            <person name="Veronese P."/>
            <person name="Gold S.E."/>
            <person name="Thomma B.P.H.J."/>
            <person name="Chen Z."/>
            <person name="Henrissat B."/>
            <person name="Lee Y.-H."/>
            <person name="Park J."/>
            <person name="Garcia-Pedrajas M.D."/>
            <person name="Barbara D.J."/>
            <person name="Anchieta A."/>
            <person name="de Jonge R."/>
            <person name="Santhanam P."/>
            <person name="Maruthachalam K."/>
            <person name="Atallah Z."/>
            <person name="Amyotte S.G."/>
            <person name="Paz Z."/>
            <person name="Inderbitzin P."/>
            <person name="Hayes R.J."/>
            <person name="Heiman D.I."/>
            <person name="Young S."/>
            <person name="Zeng Q."/>
            <person name="Engels R."/>
            <person name="Galagan J."/>
            <person name="Cuomo C.A."/>
            <person name="Dobinson K.F."/>
            <person name="Ma L.-J."/>
        </authorList>
    </citation>
    <scope>NUCLEOTIDE SEQUENCE [LARGE SCALE GENOMIC DNA]</scope>
    <source>
        <strain evidence="2">VaMs.102 / ATCC MYA-4576 / FGSC 10136</strain>
    </source>
</reference>
<dbReference type="GeneID" id="9533721"/>
<evidence type="ECO:0000313" key="1">
    <source>
        <dbReference type="EMBL" id="EEY17181.1"/>
    </source>
</evidence>
<protein>
    <submittedName>
        <fullName evidence="1">Predicted protein</fullName>
    </submittedName>
</protein>
<name>C9SDR1_VERA1</name>